<keyword evidence="6" id="KW-0812">Transmembrane</keyword>
<evidence type="ECO:0000256" key="5">
    <source>
        <dbReference type="ARBA" id="ARBA00022777"/>
    </source>
</evidence>
<dbReference type="Pfam" id="PF02518">
    <property type="entry name" value="HATPase_c"/>
    <property type="match status" value="1"/>
</dbReference>
<dbReference type="PROSITE" id="PS50113">
    <property type="entry name" value="PAC"/>
    <property type="match status" value="4"/>
</dbReference>
<dbReference type="Gene3D" id="3.30.565.10">
    <property type="entry name" value="Histidine kinase-like ATPase, C-terminal domain"/>
    <property type="match status" value="1"/>
</dbReference>
<dbReference type="InterPro" id="IPR036890">
    <property type="entry name" value="HATPase_C_sf"/>
</dbReference>
<dbReference type="SUPFAM" id="SSF55874">
    <property type="entry name" value="ATPase domain of HSP90 chaperone/DNA topoisomerase II/histidine kinase"/>
    <property type="match status" value="1"/>
</dbReference>
<evidence type="ECO:0000259" key="9">
    <source>
        <dbReference type="PROSITE" id="PS50113"/>
    </source>
</evidence>
<evidence type="ECO:0000259" key="8">
    <source>
        <dbReference type="PROSITE" id="PS50112"/>
    </source>
</evidence>
<dbReference type="EC" id="2.7.13.3" evidence="2"/>
<dbReference type="Proteomes" id="UP000249396">
    <property type="component" value="Unassembled WGS sequence"/>
</dbReference>
<feature type="non-terminal residue" evidence="10">
    <location>
        <position position="1"/>
    </location>
</feature>
<dbReference type="GO" id="GO:0000155">
    <property type="term" value="F:phosphorelay sensor kinase activity"/>
    <property type="evidence" value="ECO:0007669"/>
    <property type="project" value="InterPro"/>
</dbReference>
<dbReference type="Pfam" id="PF00989">
    <property type="entry name" value="PAS"/>
    <property type="match status" value="2"/>
</dbReference>
<dbReference type="CDD" id="cd00082">
    <property type="entry name" value="HisKA"/>
    <property type="match status" value="1"/>
</dbReference>
<dbReference type="Gene3D" id="1.10.287.130">
    <property type="match status" value="1"/>
</dbReference>
<dbReference type="InterPro" id="IPR035965">
    <property type="entry name" value="PAS-like_dom_sf"/>
</dbReference>
<keyword evidence="4" id="KW-0808">Transferase</keyword>
<feature type="non-terminal residue" evidence="10">
    <location>
        <position position="918"/>
    </location>
</feature>
<dbReference type="SMART" id="SM00388">
    <property type="entry name" value="HisKA"/>
    <property type="match status" value="1"/>
</dbReference>
<organism evidence="10 11">
    <name type="scientific">Candidatus Methylumidiphilus alinenensis</name>
    <dbReference type="NCBI Taxonomy" id="2202197"/>
    <lineage>
        <taxon>Bacteria</taxon>
        <taxon>Pseudomonadati</taxon>
        <taxon>Pseudomonadota</taxon>
        <taxon>Gammaproteobacteria</taxon>
        <taxon>Methylococcales</taxon>
        <taxon>Candidatus Methylumidiphilus</taxon>
    </lineage>
</organism>
<dbReference type="InterPro" id="IPR005467">
    <property type="entry name" value="His_kinase_dom"/>
</dbReference>
<feature type="domain" description="PAS" evidence="8">
    <location>
        <begin position="358"/>
        <end position="404"/>
    </location>
</feature>
<dbReference type="InterPro" id="IPR052162">
    <property type="entry name" value="Sensor_kinase/Photoreceptor"/>
</dbReference>
<dbReference type="InterPro" id="IPR003661">
    <property type="entry name" value="HisK_dim/P_dom"/>
</dbReference>
<keyword evidence="6" id="KW-0472">Membrane</keyword>
<feature type="domain" description="PAC" evidence="9">
    <location>
        <begin position="685"/>
        <end position="737"/>
    </location>
</feature>
<evidence type="ECO:0000256" key="1">
    <source>
        <dbReference type="ARBA" id="ARBA00000085"/>
    </source>
</evidence>
<dbReference type="Gene3D" id="3.30.450.20">
    <property type="entry name" value="PAS domain"/>
    <property type="match status" value="5"/>
</dbReference>
<dbReference type="InterPro" id="IPR000700">
    <property type="entry name" value="PAS-assoc_C"/>
</dbReference>
<evidence type="ECO:0000256" key="3">
    <source>
        <dbReference type="ARBA" id="ARBA00022553"/>
    </source>
</evidence>
<comment type="caution">
    <text evidence="10">The sequence shown here is derived from an EMBL/GenBank/DDBJ whole genome shotgun (WGS) entry which is preliminary data.</text>
</comment>
<dbReference type="InterPro" id="IPR013767">
    <property type="entry name" value="PAS_fold"/>
</dbReference>
<dbReference type="PANTHER" id="PTHR43304">
    <property type="entry name" value="PHYTOCHROME-LIKE PROTEIN CPH1"/>
    <property type="match status" value="1"/>
</dbReference>
<feature type="domain" description="PAC" evidence="9">
    <location>
        <begin position="431"/>
        <end position="483"/>
    </location>
</feature>
<comment type="catalytic activity">
    <reaction evidence="1">
        <text>ATP + protein L-histidine = ADP + protein N-phospho-L-histidine.</text>
        <dbReference type="EC" id="2.7.13.3"/>
    </reaction>
</comment>
<feature type="domain" description="PAS" evidence="8">
    <location>
        <begin position="484"/>
        <end position="557"/>
    </location>
</feature>
<proteinExistence type="predicted"/>
<dbReference type="PROSITE" id="PS50109">
    <property type="entry name" value="HIS_KIN"/>
    <property type="match status" value="1"/>
</dbReference>
<evidence type="ECO:0000313" key="10">
    <source>
        <dbReference type="EMBL" id="PZN79682.1"/>
    </source>
</evidence>
<keyword evidence="5" id="KW-0418">Kinase</keyword>
<evidence type="ECO:0000256" key="2">
    <source>
        <dbReference type="ARBA" id="ARBA00012438"/>
    </source>
</evidence>
<dbReference type="CDD" id="cd00130">
    <property type="entry name" value="PAS"/>
    <property type="match status" value="5"/>
</dbReference>
<accession>A0A2W4R711</accession>
<feature type="transmembrane region" description="Helical" evidence="6">
    <location>
        <begin position="52"/>
        <end position="74"/>
    </location>
</feature>
<dbReference type="AlphaFoldDB" id="A0A2W4R711"/>
<dbReference type="InterPro" id="IPR000014">
    <property type="entry name" value="PAS"/>
</dbReference>
<keyword evidence="3" id="KW-0597">Phosphoprotein</keyword>
<dbReference type="SUPFAM" id="SSF55785">
    <property type="entry name" value="PYP-like sensor domain (PAS domain)"/>
    <property type="match status" value="5"/>
</dbReference>
<dbReference type="InterPro" id="IPR001610">
    <property type="entry name" value="PAC"/>
</dbReference>
<dbReference type="NCBIfam" id="TIGR00229">
    <property type="entry name" value="sensory_box"/>
    <property type="match status" value="5"/>
</dbReference>
<evidence type="ECO:0000259" key="7">
    <source>
        <dbReference type="PROSITE" id="PS50109"/>
    </source>
</evidence>
<gene>
    <name evidence="10" type="ORF">DM484_10965</name>
</gene>
<dbReference type="PANTHER" id="PTHR43304:SF1">
    <property type="entry name" value="PAC DOMAIN-CONTAINING PROTEIN"/>
    <property type="match status" value="1"/>
</dbReference>
<feature type="domain" description="Histidine kinase" evidence="7">
    <location>
        <begin position="750"/>
        <end position="918"/>
    </location>
</feature>
<evidence type="ECO:0000256" key="6">
    <source>
        <dbReference type="SAM" id="Phobius"/>
    </source>
</evidence>
<feature type="domain" description="PAS" evidence="8">
    <location>
        <begin position="618"/>
        <end position="665"/>
    </location>
</feature>
<evidence type="ECO:0000256" key="4">
    <source>
        <dbReference type="ARBA" id="ARBA00022679"/>
    </source>
</evidence>
<dbReference type="EMBL" id="QJPH01000293">
    <property type="protein sequence ID" value="PZN79682.1"/>
    <property type="molecule type" value="Genomic_DNA"/>
</dbReference>
<dbReference type="Pfam" id="PF00512">
    <property type="entry name" value="HisKA"/>
    <property type="match status" value="1"/>
</dbReference>
<dbReference type="SMART" id="SM00086">
    <property type="entry name" value="PAC"/>
    <property type="match status" value="5"/>
</dbReference>
<dbReference type="Pfam" id="PF13426">
    <property type="entry name" value="PAS_9"/>
    <property type="match status" value="3"/>
</dbReference>
<dbReference type="GO" id="GO:0006355">
    <property type="term" value="P:regulation of DNA-templated transcription"/>
    <property type="evidence" value="ECO:0007669"/>
    <property type="project" value="InterPro"/>
</dbReference>
<feature type="domain" description="PAC" evidence="9">
    <location>
        <begin position="562"/>
        <end position="614"/>
    </location>
</feature>
<protein>
    <recommendedName>
        <fullName evidence="2">histidine kinase</fullName>
        <ecNumber evidence="2">2.7.13.3</ecNumber>
    </recommendedName>
</protein>
<feature type="domain" description="PAS" evidence="8">
    <location>
        <begin position="237"/>
        <end position="292"/>
    </location>
</feature>
<name>A0A2W4R711_9GAMM</name>
<dbReference type="SMART" id="SM00091">
    <property type="entry name" value="PAS"/>
    <property type="match status" value="5"/>
</dbReference>
<reference evidence="10 11" key="1">
    <citation type="journal article" date="2018" name="Aquat. Microb. Ecol.">
        <title>Gammaproteobacterial methanotrophs dominate.</title>
        <authorList>
            <person name="Rissanen A.J."/>
            <person name="Saarenheimo J."/>
            <person name="Tiirola M."/>
            <person name="Peura S."/>
            <person name="Aalto S.L."/>
            <person name="Karvinen A."/>
            <person name="Nykanen H."/>
        </authorList>
    </citation>
    <scope>NUCLEOTIDE SEQUENCE [LARGE SCALE GENOMIC DNA]</scope>
    <source>
        <strain evidence="10">AMbin10</strain>
    </source>
</reference>
<feature type="domain" description="PAS" evidence="8">
    <location>
        <begin position="104"/>
        <end position="145"/>
    </location>
</feature>
<keyword evidence="6" id="KW-1133">Transmembrane helix</keyword>
<evidence type="ECO:0000313" key="11">
    <source>
        <dbReference type="Proteomes" id="UP000249396"/>
    </source>
</evidence>
<sequence>REATPANLLFDSQPANLADVHSLLQEQRMVGFNGRQWLLAFDRTSKASAMDYASAGSAAAGGFALSGMLFWLMLSITNTRNFALRIADKLTEAGRRREEALQESEEKTRLLLDSTAEAIYGIDMNGDCTFCNNACLDILGYRNPDELLGKNMHWQIHGKHADGTFFPVEECRIFQAFHKSEPMHVDDEVLWRADGTCFPAEYWSYPQTRDGVGVGAVVSFLDITELRKAQQARLDDSENRYHAIFQGSPDGIIIANAENKMMLFANSAACQMFGYSEEQLITMTVANLHPEDTLQDALATFERQAHGEMPLAQNMQCVRQNGEYFYADISASQIIINGRKHITGFFRDMTERKQAEDKLHLIASVFTHTSEGIMITSADGTIIDVNDAFSRIAGYRRDEVRGQNPRILSSGRQGKEFYAAFWRSLIEEGQWCGENWNRHKNGEVYLVKQTISAVRDAQGKTQNYVALFSDTTALRRAVDDLARRESEMRATLYSIADAVISLDINGCVLLMNPVAEQLTGWSESEAHGKPIEEVFCIIDEETRAKIDSPAASILHNGDRRGMALHSLLIARDGTERSIGDSVAPIFDQNNTITGVVLVFRDLTKERESANIILQQLAIIETYVGLVALTDMDGKLIYINAGGAKMLGVNRADELKTNIITDFIAPINFGHTADKLIPDAVNDKEWNGESMLKRIDGTSIPVSHTIFPICDADGIPRHIGIIVMDISLQKKLQEKLLLSERLAVIGRLVADVSHELNNPLAIVIGRTELILSHIDEQSASFKAKLETILKSAQRCKTILSNLLTYSKTIGKTEGPLNLPDLIREAVEAVNYQYDMSAIEVVVNCSLPEDIGIIGNKDALLSVFINIIRNAARAMAKKGALTFFVAKGGEGHLSIEIHDTGIGISKEKLPQIFKPFSSGW</sequence>
<dbReference type="InterPro" id="IPR003594">
    <property type="entry name" value="HATPase_dom"/>
</dbReference>
<feature type="domain" description="PAC" evidence="9">
    <location>
        <begin position="311"/>
        <end position="361"/>
    </location>
</feature>
<dbReference type="PROSITE" id="PS50112">
    <property type="entry name" value="PAS"/>
    <property type="match status" value="5"/>
</dbReference>